<dbReference type="Gene3D" id="3.40.80.10">
    <property type="entry name" value="Peptidoglycan recognition protein-like"/>
    <property type="match status" value="1"/>
</dbReference>
<dbReference type="InterPro" id="IPR036505">
    <property type="entry name" value="Amidase/PGRP_sf"/>
</dbReference>
<reference evidence="4" key="1">
    <citation type="submission" date="2020-07" db="EMBL/GenBank/DDBJ databases">
        <title>Highly diverse flavobacterial phages as mortality factor during North Sea spring blooms.</title>
        <authorList>
            <person name="Bartlau N."/>
            <person name="Wichels A."/>
            <person name="Krohne G."/>
            <person name="Adriaenssens E.M."/>
            <person name="Heins A."/>
            <person name="Fuchs B.M."/>
            <person name="Amann R."/>
            <person name="Moraru C."/>
        </authorList>
    </citation>
    <scope>NUCLEOTIDE SEQUENCE</scope>
</reference>
<dbReference type="GO" id="GO:0042742">
    <property type="term" value="P:defense response to bacterium"/>
    <property type="evidence" value="ECO:0007669"/>
    <property type="project" value="UniProtKB-KW"/>
</dbReference>
<gene>
    <name evidence="4" type="ORF">Peternella1_41</name>
</gene>
<dbReference type="GO" id="GO:0008745">
    <property type="term" value="F:N-acetylmuramoyl-L-alanine amidase activity"/>
    <property type="evidence" value="ECO:0007669"/>
    <property type="project" value="InterPro"/>
</dbReference>
<sequence>MSGLKYLVIHCTATPEGRKVSKADIEQWHLKERGWSKVGYSDMIHIDGTLENLIAFNQDDTVDNWEISNGASGFNGVARHVVYVGGSDKGMQPKDTRTSAQNLALEKYVKYMILRHPHIKVVGHNELSSKACPSFNVGNWLRGLQIPSKHIGR</sequence>
<dbReference type="GO" id="GO:0009253">
    <property type="term" value="P:peptidoglycan catabolic process"/>
    <property type="evidence" value="ECO:0007669"/>
    <property type="project" value="InterPro"/>
</dbReference>
<dbReference type="SUPFAM" id="SSF55846">
    <property type="entry name" value="N-acetylmuramoyl-L-alanine amidase-like"/>
    <property type="match status" value="1"/>
</dbReference>
<dbReference type="EMBL" id="MT732475">
    <property type="protein sequence ID" value="QQV91577.1"/>
    <property type="molecule type" value="Genomic_DNA"/>
</dbReference>
<dbReference type="GO" id="GO:0001897">
    <property type="term" value="P:symbiont-mediated cytolysis of host cell"/>
    <property type="evidence" value="ECO:0007669"/>
    <property type="project" value="UniProtKB-ARBA"/>
</dbReference>
<keyword evidence="2" id="KW-0081">Bacteriolytic enzyme</keyword>
<name>A0A8E4ZMZ5_9CAUD</name>
<evidence type="ECO:0000313" key="4">
    <source>
        <dbReference type="EMBL" id="QQV91577.1"/>
    </source>
</evidence>
<dbReference type="Pfam" id="PF01510">
    <property type="entry name" value="Amidase_2"/>
    <property type="match status" value="1"/>
</dbReference>
<evidence type="ECO:0000259" key="3">
    <source>
        <dbReference type="Pfam" id="PF01510"/>
    </source>
</evidence>
<keyword evidence="1" id="KW-0929">Antimicrobial</keyword>
<evidence type="ECO:0000256" key="2">
    <source>
        <dbReference type="ARBA" id="ARBA00022638"/>
    </source>
</evidence>
<proteinExistence type="predicted"/>
<keyword evidence="5" id="KW-1185">Reference proteome</keyword>
<dbReference type="InterPro" id="IPR002502">
    <property type="entry name" value="Amidase_domain"/>
</dbReference>
<accession>A0A8E4ZMZ5</accession>
<protein>
    <submittedName>
        <fullName evidence="4">N-acetylmuramoyl-L-alanine amidase</fullName>
    </submittedName>
</protein>
<dbReference type="Proteomes" id="UP000693777">
    <property type="component" value="Segment"/>
</dbReference>
<feature type="domain" description="N-acetylmuramoyl-L-alanine amidase" evidence="3">
    <location>
        <begin position="5"/>
        <end position="134"/>
    </location>
</feature>
<organism evidence="4 5">
    <name type="scientific">Winogradskyella phage Peternella_1</name>
    <dbReference type="NCBI Taxonomy" id="2745699"/>
    <lineage>
        <taxon>Viruses</taxon>
        <taxon>Duplodnaviria</taxon>
        <taxon>Heunggongvirae</taxon>
        <taxon>Uroviricota</taxon>
        <taxon>Caudoviricetes</taxon>
        <taxon>Winoviridae</taxon>
        <taxon>Peternellavirus</taxon>
        <taxon>Peternellavirus peternella</taxon>
    </lineage>
</organism>
<evidence type="ECO:0000256" key="1">
    <source>
        <dbReference type="ARBA" id="ARBA00022529"/>
    </source>
</evidence>
<evidence type="ECO:0000313" key="5">
    <source>
        <dbReference type="Proteomes" id="UP000693777"/>
    </source>
</evidence>